<dbReference type="SUPFAM" id="SSF51735">
    <property type="entry name" value="NAD(P)-binding Rossmann-fold domains"/>
    <property type="match status" value="1"/>
</dbReference>
<dbReference type="Gene3D" id="3.90.180.10">
    <property type="entry name" value="Medium-chain alcohol dehydrogenases, catalytic domain"/>
    <property type="match status" value="1"/>
</dbReference>
<dbReference type="HOGENOM" id="CLU_1511641_0_0_1"/>
<protein>
    <submittedName>
        <fullName evidence="1">Putative zinc-binding dehydrogenase protein</fullName>
    </submittedName>
</protein>
<dbReference type="SUPFAM" id="SSF50129">
    <property type="entry name" value="GroES-like"/>
    <property type="match status" value="1"/>
</dbReference>
<dbReference type="PANTHER" id="PTHR43205:SF7">
    <property type="entry name" value="PROSTAGLANDIN REDUCTASE 1"/>
    <property type="match status" value="1"/>
</dbReference>
<name>R8BIN6_PHAM7</name>
<dbReference type="GO" id="GO:0016628">
    <property type="term" value="F:oxidoreductase activity, acting on the CH-CH group of donors, NAD or NADP as acceptor"/>
    <property type="evidence" value="ECO:0007669"/>
    <property type="project" value="InterPro"/>
</dbReference>
<dbReference type="InterPro" id="IPR045010">
    <property type="entry name" value="MDR_fam"/>
</dbReference>
<proteinExistence type="predicted"/>
<dbReference type="GeneID" id="19325874"/>
<dbReference type="CDD" id="cd05288">
    <property type="entry name" value="PGDH"/>
    <property type="match status" value="1"/>
</dbReference>
<dbReference type="Gene3D" id="3.40.50.720">
    <property type="entry name" value="NAD(P)-binding Rossmann-like Domain"/>
    <property type="match status" value="1"/>
</dbReference>
<gene>
    <name evidence="1" type="ORF">UCRPA7_5330</name>
</gene>
<dbReference type="eggNOG" id="KOG1196">
    <property type="taxonomic scope" value="Eukaryota"/>
</dbReference>
<dbReference type="EMBL" id="KB933178">
    <property type="protein sequence ID" value="EON99139.1"/>
    <property type="molecule type" value="Genomic_DNA"/>
</dbReference>
<accession>R8BIN6</accession>
<dbReference type="KEGG" id="tmn:UCRPA7_5330"/>
<dbReference type="InterPro" id="IPR011032">
    <property type="entry name" value="GroES-like_sf"/>
</dbReference>
<organism evidence="1 2">
    <name type="scientific">Phaeoacremonium minimum (strain UCR-PA7)</name>
    <name type="common">Esca disease fungus</name>
    <name type="synonym">Togninia minima</name>
    <dbReference type="NCBI Taxonomy" id="1286976"/>
    <lineage>
        <taxon>Eukaryota</taxon>
        <taxon>Fungi</taxon>
        <taxon>Dikarya</taxon>
        <taxon>Ascomycota</taxon>
        <taxon>Pezizomycotina</taxon>
        <taxon>Sordariomycetes</taxon>
        <taxon>Sordariomycetidae</taxon>
        <taxon>Togniniales</taxon>
        <taxon>Togniniaceae</taxon>
        <taxon>Phaeoacremonium</taxon>
    </lineage>
</organism>
<dbReference type="AlphaFoldDB" id="R8BIN6"/>
<evidence type="ECO:0000313" key="1">
    <source>
        <dbReference type="EMBL" id="EON99139.1"/>
    </source>
</evidence>
<evidence type="ECO:0000313" key="2">
    <source>
        <dbReference type="Proteomes" id="UP000014074"/>
    </source>
</evidence>
<dbReference type="RefSeq" id="XP_007916068.1">
    <property type="nucleotide sequence ID" value="XM_007917877.1"/>
</dbReference>
<keyword evidence="2" id="KW-1185">Reference proteome</keyword>
<dbReference type="InterPro" id="IPR036291">
    <property type="entry name" value="NAD(P)-bd_dom_sf"/>
</dbReference>
<sequence>MVAPENARDGFEPLTVGSIIPNAVILRIIRSDVANFKAGDNVIGMAPIQEYVTIEAGPATHFSKVENPYKLDLKLFLGALGMPGLTAYSALYEIGQPKSGETIFISAASGAVGQLVGQLAKREGLKVIGSVGSDEKLQILTKVFKFDGGFNYRKGDIRSQLKRLAPDGIDSKSETHRN</sequence>
<dbReference type="OrthoDB" id="809632at2759"/>
<dbReference type="Proteomes" id="UP000014074">
    <property type="component" value="Unassembled WGS sequence"/>
</dbReference>
<dbReference type="PANTHER" id="PTHR43205">
    <property type="entry name" value="PROSTAGLANDIN REDUCTASE"/>
    <property type="match status" value="1"/>
</dbReference>
<reference evidence="2" key="1">
    <citation type="journal article" date="2013" name="Genome Announc.">
        <title>Draft genome sequence of the ascomycete Phaeoacremonium aleophilum strain UCR-PA7, a causal agent of the esca disease complex in grapevines.</title>
        <authorList>
            <person name="Blanco-Ulate B."/>
            <person name="Rolshausen P."/>
            <person name="Cantu D."/>
        </authorList>
    </citation>
    <scope>NUCLEOTIDE SEQUENCE [LARGE SCALE GENOMIC DNA]</scope>
    <source>
        <strain evidence="2">UCR-PA7</strain>
    </source>
</reference>